<sequence>MHMNFVFDCTVGFIHLVNVLPYCTTFFERTNLPAYLKHGMRCILFIGK</sequence>
<proteinExistence type="predicted"/>
<protein>
    <submittedName>
        <fullName evidence="1">Uncharacterized protein</fullName>
    </submittedName>
</protein>
<name>A0A0A8YF80_ARUDO</name>
<reference evidence="1" key="2">
    <citation type="journal article" date="2015" name="Data Brief">
        <title>Shoot transcriptome of the giant reed, Arundo donax.</title>
        <authorList>
            <person name="Barrero R.A."/>
            <person name="Guerrero F.D."/>
            <person name="Moolhuijzen P."/>
            <person name="Goolsby J.A."/>
            <person name="Tidwell J."/>
            <person name="Bellgard S.E."/>
            <person name="Bellgard M.I."/>
        </authorList>
    </citation>
    <scope>NUCLEOTIDE SEQUENCE</scope>
    <source>
        <tissue evidence="1">Shoot tissue taken approximately 20 cm above the soil surface</tissue>
    </source>
</reference>
<reference evidence="1" key="1">
    <citation type="submission" date="2014-09" db="EMBL/GenBank/DDBJ databases">
        <authorList>
            <person name="Magalhaes I.L.F."/>
            <person name="Oliveira U."/>
            <person name="Santos F.R."/>
            <person name="Vidigal T.H.D.A."/>
            <person name="Brescovit A.D."/>
            <person name="Santos A.J."/>
        </authorList>
    </citation>
    <scope>NUCLEOTIDE SEQUENCE</scope>
    <source>
        <tissue evidence="1">Shoot tissue taken approximately 20 cm above the soil surface</tissue>
    </source>
</reference>
<organism evidence="1">
    <name type="scientific">Arundo donax</name>
    <name type="common">Giant reed</name>
    <name type="synonym">Donax arundinaceus</name>
    <dbReference type="NCBI Taxonomy" id="35708"/>
    <lineage>
        <taxon>Eukaryota</taxon>
        <taxon>Viridiplantae</taxon>
        <taxon>Streptophyta</taxon>
        <taxon>Embryophyta</taxon>
        <taxon>Tracheophyta</taxon>
        <taxon>Spermatophyta</taxon>
        <taxon>Magnoliopsida</taxon>
        <taxon>Liliopsida</taxon>
        <taxon>Poales</taxon>
        <taxon>Poaceae</taxon>
        <taxon>PACMAD clade</taxon>
        <taxon>Arundinoideae</taxon>
        <taxon>Arundineae</taxon>
        <taxon>Arundo</taxon>
    </lineage>
</organism>
<accession>A0A0A8YF80</accession>
<dbReference type="EMBL" id="GBRH01273572">
    <property type="protein sequence ID" value="JAD24323.1"/>
    <property type="molecule type" value="Transcribed_RNA"/>
</dbReference>
<dbReference type="AlphaFoldDB" id="A0A0A8YF80"/>
<evidence type="ECO:0000313" key="1">
    <source>
        <dbReference type="EMBL" id="JAD24323.1"/>
    </source>
</evidence>